<evidence type="ECO:0000313" key="2">
    <source>
        <dbReference type="EMBL" id="MDO1445859.1"/>
    </source>
</evidence>
<dbReference type="EMBL" id="JAUKPO010000002">
    <property type="protein sequence ID" value="MDO1445859.1"/>
    <property type="molecule type" value="Genomic_DNA"/>
</dbReference>
<dbReference type="RefSeq" id="WP_302036657.1">
    <property type="nucleotide sequence ID" value="NZ_JAUKPO010000002.1"/>
</dbReference>
<dbReference type="PROSITE" id="PS51257">
    <property type="entry name" value="PROKAR_LIPOPROTEIN"/>
    <property type="match status" value="1"/>
</dbReference>
<evidence type="ECO:0000313" key="3">
    <source>
        <dbReference type="Proteomes" id="UP001168528"/>
    </source>
</evidence>
<feature type="compositionally biased region" description="Polar residues" evidence="1">
    <location>
        <begin position="52"/>
        <end position="71"/>
    </location>
</feature>
<keyword evidence="3" id="KW-1185">Reference proteome</keyword>
<accession>A0ABT8R195</accession>
<feature type="compositionally biased region" description="Basic and acidic residues" evidence="1">
    <location>
        <begin position="27"/>
        <end position="49"/>
    </location>
</feature>
<proteinExistence type="predicted"/>
<organism evidence="2 3">
    <name type="scientific">Rhodocytophaga aerolata</name>
    <dbReference type="NCBI Taxonomy" id="455078"/>
    <lineage>
        <taxon>Bacteria</taxon>
        <taxon>Pseudomonadati</taxon>
        <taxon>Bacteroidota</taxon>
        <taxon>Cytophagia</taxon>
        <taxon>Cytophagales</taxon>
        <taxon>Rhodocytophagaceae</taxon>
        <taxon>Rhodocytophaga</taxon>
    </lineage>
</organism>
<name>A0ABT8R195_9BACT</name>
<comment type="caution">
    <text evidence="2">The sequence shown here is derived from an EMBL/GenBank/DDBJ whole genome shotgun (WGS) entry which is preliminary data.</text>
</comment>
<gene>
    <name evidence="2" type="ORF">Q0590_06330</name>
</gene>
<feature type="region of interest" description="Disordered" evidence="1">
    <location>
        <begin position="27"/>
        <end position="88"/>
    </location>
</feature>
<dbReference type="Proteomes" id="UP001168528">
    <property type="component" value="Unassembled WGS sequence"/>
</dbReference>
<protein>
    <recommendedName>
        <fullName evidence="4">Lipoprotein</fullName>
    </recommendedName>
</protein>
<evidence type="ECO:0000256" key="1">
    <source>
        <dbReference type="SAM" id="MobiDB-lite"/>
    </source>
</evidence>
<reference evidence="2" key="1">
    <citation type="submission" date="2023-07" db="EMBL/GenBank/DDBJ databases">
        <title>The genome sequence of Rhodocytophaga aerolata KACC 12507.</title>
        <authorList>
            <person name="Zhang X."/>
        </authorList>
    </citation>
    <scope>NUCLEOTIDE SEQUENCE</scope>
    <source>
        <strain evidence="2">KACC 12507</strain>
    </source>
</reference>
<sequence>MEMIIRKIKTGLLAAVIVLSAFYSCDSTEKKREKTTDAIPSERFEEAGRADSLTNNEVNSDNDGNDGTMNGSMPEHVTETGPGTKKDN</sequence>
<evidence type="ECO:0008006" key="4">
    <source>
        <dbReference type="Google" id="ProtNLM"/>
    </source>
</evidence>